<evidence type="ECO:0000259" key="1">
    <source>
        <dbReference type="Pfam" id="PF08486"/>
    </source>
</evidence>
<dbReference type="GO" id="GO:0030288">
    <property type="term" value="C:outer membrane-bounded periplasmic space"/>
    <property type="evidence" value="ECO:0007669"/>
    <property type="project" value="TreeGrafter"/>
</dbReference>
<proteinExistence type="predicted"/>
<organism evidence="2">
    <name type="scientific">uncultured Microcoleus sp</name>
    <dbReference type="NCBI Taxonomy" id="259945"/>
    <lineage>
        <taxon>Bacteria</taxon>
        <taxon>Bacillati</taxon>
        <taxon>Cyanobacteriota</taxon>
        <taxon>Cyanophyceae</taxon>
        <taxon>Oscillatoriophycideae</taxon>
        <taxon>Oscillatoriales</taxon>
        <taxon>Microcoleaceae</taxon>
        <taxon>Microcoleus</taxon>
        <taxon>environmental samples</taxon>
    </lineage>
</organism>
<name>A0A6J4MWD1_9CYAN</name>
<reference evidence="2" key="1">
    <citation type="submission" date="2020-02" db="EMBL/GenBank/DDBJ databases">
        <authorList>
            <person name="Meier V. D."/>
        </authorList>
    </citation>
    <scope>NUCLEOTIDE SEQUENCE</scope>
    <source>
        <strain evidence="2">AVDCRST_MAG84</strain>
    </source>
</reference>
<dbReference type="Pfam" id="PF08486">
    <property type="entry name" value="SpoIID"/>
    <property type="match status" value="1"/>
</dbReference>
<dbReference type="PANTHER" id="PTHR30032:SF4">
    <property type="entry name" value="AMIDASE ENHANCER"/>
    <property type="match status" value="1"/>
</dbReference>
<dbReference type="AlphaFoldDB" id="A0A6J4MWD1"/>
<dbReference type="NCBIfam" id="TIGR02669">
    <property type="entry name" value="SpoIID_LytB"/>
    <property type="match status" value="1"/>
</dbReference>
<dbReference type="InterPro" id="IPR013486">
    <property type="entry name" value="SpoIID/LytB"/>
</dbReference>
<dbReference type="PANTHER" id="PTHR30032">
    <property type="entry name" value="N-ACETYLMURAMOYL-L-ALANINE AMIDASE-RELATED"/>
    <property type="match status" value="1"/>
</dbReference>
<accession>A0A6J4MWD1</accession>
<gene>
    <name evidence="2" type="ORF">AVDCRST_MAG84-4292</name>
</gene>
<sequence length="391" mass="42457">MQSGVFFASVLSTLKKRYFWISLLFWLVMVAPAQAALILRVAVQDGASQIKVGSSTKAAIRDGSGRNLGELSANGSQSAQLRSGTVAIGRWAANQVWIEPTGNGYVWIGDRWYRGRTLLVPQRGGLTAVNYVNIEQYLYSVLGAEMSGNWPQEALKAQAVAARSYAIHQRLKSQTDLYDVDNTQSSQVYKGLQTESSGTYSAVDATAGQVLAYNGQIILAAFHSASGGHTENVEDVWTEPLPYLRAVPDFDQGAPVYQWKESFSRTQISNRISGVGNVISMKPERTTAHGSVLRMKVVGDGGSRVMTGADLRRVLNLRSTRFTVIPQYAGGGNGSNRGQAPTGFQVAGKGFGHAVGMSQWGAYNLARQGYGYQQILLHYYRGTTLARIAVQ</sequence>
<evidence type="ECO:0000313" key="2">
    <source>
        <dbReference type="EMBL" id="CAA9370672.1"/>
    </source>
</evidence>
<dbReference type="EMBL" id="CADCTZ010000904">
    <property type="protein sequence ID" value="CAA9370672.1"/>
    <property type="molecule type" value="Genomic_DNA"/>
</dbReference>
<dbReference type="InterPro" id="IPR051922">
    <property type="entry name" value="Bact_Sporulation_Assoc"/>
</dbReference>
<protein>
    <submittedName>
        <fullName evidence="2">SpoIID</fullName>
    </submittedName>
</protein>
<dbReference type="GO" id="GO:0030435">
    <property type="term" value="P:sporulation resulting in formation of a cellular spore"/>
    <property type="evidence" value="ECO:0007669"/>
    <property type="project" value="InterPro"/>
</dbReference>
<dbReference type="InterPro" id="IPR013693">
    <property type="entry name" value="SpoIID/LytB_N"/>
</dbReference>
<feature type="domain" description="Sporulation stage II protein D amidase enhancer LytB N-terminal" evidence="1">
    <location>
        <begin position="123"/>
        <end position="213"/>
    </location>
</feature>